<evidence type="ECO:0000313" key="3">
    <source>
        <dbReference type="Proteomes" id="UP000683925"/>
    </source>
</evidence>
<comment type="caution">
    <text evidence="2">The sequence shown here is derived from an EMBL/GenBank/DDBJ whole genome shotgun (WGS) entry which is preliminary data.</text>
</comment>
<keyword evidence="3" id="KW-1185">Reference proteome</keyword>
<dbReference type="Proteomes" id="UP000683925">
    <property type="component" value="Unassembled WGS sequence"/>
</dbReference>
<keyword evidence="1" id="KW-0175">Coiled coil</keyword>
<organism evidence="2 3">
    <name type="scientific">Paramecium octaurelia</name>
    <dbReference type="NCBI Taxonomy" id="43137"/>
    <lineage>
        <taxon>Eukaryota</taxon>
        <taxon>Sar</taxon>
        <taxon>Alveolata</taxon>
        <taxon>Ciliophora</taxon>
        <taxon>Intramacronucleata</taxon>
        <taxon>Oligohymenophorea</taxon>
        <taxon>Peniculida</taxon>
        <taxon>Parameciidae</taxon>
        <taxon>Paramecium</taxon>
    </lineage>
</organism>
<accession>A0A8S1TT55</accession>
<dbReference type="AlphaFoldDB" id="A0A8S1TT55"/>
<dbReference type="OMA" id="HYICIKL"/>
<gene>
    <name evidence="2" type="ORF">POCTA_138.1.T0290329</name>
</gene>
<name>A0A8S1TT55_PAROT</name>
<feature type="coiled-coil region" evidence="1">
    <location>
        <begin position="33"/>
        <end position="123"/>
    </location>
</feature>
<dbReference type="InterPro" id="IPR038835">
    <property type="entry name" value="Giardin_beta-like"/>
</dbReference>
<evidence type="ECO:0000313" key="2">
    <source>
        <dbReference type="EMBL" id="CAD8154742.1"/>
    </source>
</evidence>
<dbReference type="EMBL" id="CAJJDP010000029">
    <property type="protein sequence ID" value="CAD8154742.1"/>
    <property type="molecule type" value="Genomic_DNA"/>
</dbReference>
<proteinExistence type="predicted"/>
<sequence>MYNSRSLYQQVSPSSGRIQKISEKLSTIQIGVENERFQKLEQAEQRIQQAEDAFNEFQEQIFTKLNGLRDQLGKLQKQVEEDKLAKEQAILQYHKRRVIGIQANLKEKQINGLRKQLLQKNKKLLTLARLTRKQIKLNTQSTLKLSGEMMSVQSYLYEQAHLKEEASKKEIVRQIRSVIDNLEKNKSFKQLNQQLSKLIVGLRTCIHQQEVSSYIIQLIQIMREITNNHQNQKQNLYDKDKAILMQRIHELEQQAKENQFQLELQMQRNEAEERIKNYEVQLEQIKQIKNQNQNQPKKQQTNTKEKMELKNQIKLMQTKIQTLSEKEKKLIQLVKAVKSRGIDVEHIYKNINQVSSRNSNTTNKEDKEEFIDSSNSDFADISQFDIGQSSIKRNKKFLLD</sequence>
<evidence type="ECO:0000256" key="1">
    <source>
        <dbReference type="SAM" id="Coils"/>
    </source>
</evidence>
<dbReference type="PANTHER" id="PTHR37027">
    <property type="entry name" value="KDE4"/>
    <property type="match status" value="1"/>
</dbReference>
<dbReference type="PANTHER" id="PTHR37027:SF2">
    <property type="entry name" value="CHROMOSOME UNDETERMINED SCAFFOLD_148, WHOLE GENOME SHOTGUN SEQUENCE"/>
    <property type="match status" value="1"/>
</dbReference>
<dbReference type="OrthoDB" id="318043at2759"/>
<reference evidence="2" key="1">
    <citation type="submission" date="2021-01" db="EMBL/GenBank/DDBJ databases">
        <authorList>
            <consortium name="Genoscope - CEA"/>
            <person name="William W."/>
        </authorList>
    </citation>
    <scope>NUCLEOTIDE SEQUENCE</scope>
</reference>
<protein>
    <submittedName>
        <fullName evidence="2">Uncharacterized protein</fullName>
    </submittedName>
</protein>
<feature type="coiled-coil region" evidence="1">
    <location>
        <begin position="248"/>
        <end position="326"/>
    </location>
</feature>